<keyword evidence="1" id="KW-0805">Transcription regulation</keyword>
<dbReference type="InterPro" id="IPR009057">
    <property type="entry name" value="Homeodomain-like_sf"/>
</dbReference>
<dbReference type="InterPro" id="IPR011051">
    <property type="entry name" value="RmlC_Cupin_sf"/>
</dbReference>
<dbReference type="SUPFAM" id="SSF51182">
    <property type="entry name" value="RmlC-like cupins"/>
    <property type="match status" value="1"/>
</dbReference>
<dbReference type="PANTHER" id="PTHR43280">
    <property type="entry name" value="ARAC-FAMILY TRANSCRIPTIONAL REGULATOR"/>
    <property type="match status" value="1"/>
</dbReference>
<accession>A0A1B2E7L0</accession>
<name>A0A1B2E7L0_9BACL</name>
<dbReference type="SUPFAM" id="SSF46689">
    <property type="entry name" value="Homeodomain-like"/>
    <property type="match status" value="1"/>
</dbReference>
<dbReference type="GO" id="GO:0043565">
    <property type="term" value="F:sequence-specific DNA binding"/>
    <property type="evidence" value="ECO:0007669"/>
    <property type="project" value="InterPro"/>
</dbReference>
<proteinExistence type="predicted"/>
<dbReference type="InterPro" id="IPR003313">
    <property type="entry name" value="AraC-bd"/>
</dbReference>
<dbReference type="EMBL" id="CP016809">
    <property type="protein sequence ID" value="ANY75975.1"/>
    <property type="molecule type" value="Genomic_DNA"/>
</dbReference>
<feature type="domain" description="HTH araC/xylS-type" evidence="4">
    <location>
        <begin position="191"/>
        <end position="290"/>
    </location>
</feature>
<dbReference type="KEGG" id="pib:BBD41_27260"/>
<dbReference type="SMART" id="SM00342">
    <property type="entry name" value="HTH_ARAC"/>
    <property type="match status" value="1"/>
</dbReference>
<dbReference type="InterPro" id="IPR014710">
    <property type="entry name" value="RmlC-like_jellyroll"/>
</dbReference>
<dbReference type="PROSITE" id="PS01124">
    <property type="entry name" value="HTH_ARAC_FAMILY_2"/>
    <property type="match status" value="1"/>
</dbReference>
<evidence type="ECO:0000256" key="1">
    <source>
        <dbReference type="ARBA" id="ARBA00023015"/>
    </source>
</evidence>
<dbReference type="InterPro" id="IPR018060">
    <property type="entry name" value="HTH_AraC"/>
</dbReference>
<dbReference type="PANTHER" id="PTHR43280:SF28">
    <property type="entry name" value="HTH-TYPE TRANSCRIPTIONAL ACTIVATOR RHAS"/>
    <property type="match status" value="1"/>
</dbReference>
<dbReference type="GO" id="GO:0003700">
    <property type="term" value="F:DNA-binding transcription factor activity"/>
    <property type="evidence" value="ECO:0007669"/>
    <property type="project" value="InterPro"/>
</dbReference>
<reference evidence="5" key="1">
    <citation type="submission" date="2016-08" db="EMBL/GenBank/DDBJ databases">
        <title>Complete Genome Seqeunce of Paenibacillus sp. nov. IHBB 9852 from high altitute lake of Indian trans-Himalayas.</title>
        <authorList>
            <person name="Kiran S."/>
            <person name="Swarnkar M.K."/>
            <person name="Rana A."/>
            <person name="Tewari R."/>
            <person name="Gulati A."/>
        </authorList>
    </citation>
    <scope>NUCLEOTIDE SEQUENCE [LARGE SCALE GENOMIC DNA]</scope>
    <source>
        <strain evidence="5">IHBB 9852</strain>
    </source>
</reference>
<keyword evidence="3" id="KW-0804">Transcription</keyword>
<evidence type="ECO:0000259" key="4">
    <source>
        <dbReference type="PROSITE" id="PS01124"/>
    </source>
</evidence>
<organism evidence="5">
    <name type="scientific">Paenibacillus ihbetae</name>
    <dbReference type="NCBI Taxonomy" id="1870820"/>
    <lineage>
        <taxon>Bacteria</taxon>
        <taxon>Bacillati</taxon>
        <taxon>Bacillota</taxon>
        <taxon>Bacilli</taxon>
        <taxon>Bacillales</taxon>
        <taxon>Paenibacillaceae</taxon>
        <taxon>Paenibacillus</taxon>
    </lineage>
</organism>
<protein>
    <submittedName>
        <fullName evidence="5">AraC family transcriptional regulator</fullName>
    </submittedName>
</protein>
<evidence type="ECO:0000256" key="3">
    <source>
        <dbReference type="ARBA" id="ARBA00023163"/>
    </source>
</evidence>
<dbReference type="Pfam" id="PF12833">
    <property type="entry name" value="HTH_18"/>
    <property type="match status" value="1"/>
</dbReference>
<dbReference type="AlphaFoldDB" id="A0A1B2E7L0"/>
<dbReference type="RefSeq" id="WP_099479858.1">
    <property type="nucleotide sequence ID" value="NZ_CP016809.1"/>
</dbReference>
<gene>
    <name evidence="5" type="ORF">BBD41_27260</name>
</gene>
<dbReference type="Gene3D" id="1.10.10.60">
    <property type="entry name" value="Homeodomain-like"/>
    <property type="match status" value="2"/>
</dbReference>
<evidence type="ECO:0000313" key="5">
    <source>
        <dbReference type="EMBL" id="ANY75975.1"/>
    </source>
</evidence>
<evidence type="ECO:0000256" key="2">
    <source>
        <dbReference type="ARBA" id="ARBA00023125"/>
    </source>
</evidence>
<dbReference type="Pfam" id="PF02311">
    <property type="entry name" value="AraC_binding"/>
    <property type="match status" value="1"/>
</dbReference>
<keyword evidence="2" id="KW-0238">DNA-binding</keyword>
<dbReference type="Gene3D" id="2.60.120.10">
    <property type="entry name" value="Jelly Rolls"/>
    <property type="match status" value="1"/>
</dbReference>
<sequence>MIQWTHSEERLNRYAGHLPGEHLSFLVHYWGSVRNLATNAMHKHSFLEICYVDNGEGVYTEAGVDYPLQQGTAFCSRPDIYHRIQNVHQLDLLFVAFEVRNDPAEDHAMNYLRVLEGGPVWIEDAREAPSIHLWKSLLIHEQPGQSLPVTLLPPLAHALLESFAVLFGRKPSLPEGPESSSGFSHSAQLVQRAKLYIRDNLGRQQLSLIEVARFLNISSRQLSRLFATCIHESFSSFVRTERIRAAELMLTNSDDPIKLIAERTGFSSVHYFTRLFTMTKGIPPAAYRAKFKAVLAARTE</sequence>